<accession>A0AAV2E028</accession>
<gene>
    <name evidence="1" type="ORF">LTRI10_LOCUS20796</name>
</gene>
<reference evidence="1 2" key="1">
    <citation type="submission" date="2024-04" db="EMBL/GenBank/DDBJ databases">
        <authorList>
            <person name="Fracassetti M."/>
        </authorList>
    </citation>
    <scope>NUCLEOTIDE SEQUENCE [LARGE SCALE GENOMIC DNA]</scope>
</reference>
<keyword evidence="2" id="KW-1185">Reference proteome</keyword>
<proteinExistence type="predicted"/>
<dbReference type="EMBL" id="OZ034816">
    <property type="protein sequence ID" value="CAL1379266.1"/>
    <property type="molecule type" value="Genomic_DNA"/>
</dbReference>
<dbReference type="Proteomes" id="UP001497516">
    <property type="component" value="Chromosome 3"/>
</dbReference>
<name>A0AAV2E028_9ROSI</name>
<dbReference type="AlphaFoldDB" id="A0AAV2E028"/>
<protein>
    <submittedName>
        <fullName evidence="1">Uncharacterized protein</fullName>
    </submittedName>
</protein>
<evidence type="ECO:0000313" key="2">
    <source>
        <dbReference type="Proteomes" id="UP001497516"/>
    </source>
</evidence>
<sequence>MRRPPEARLPPHPLVSDLYSLRAGSWKSIHFGTLNYEMIPYQENKLAFASGRLHGIVQTYGKSGNLVLVFELRTETFGEIMLPKSSTKIRASER</sequence>
<evidence type="ECO:0000313" key="1">
    <source>
        <dbReference type="EMBL" id="CAL1379266.1"/>
    </source>
</evidence>
<organism evidence="1 2">
    <name type="scientific">Linum trigynum</name>
    <dbReference type="NCBI Taxonomy" id="586398"/>
    <lineage>
        <taxon>Eukaryota</taxon>
        <taxon>Viridiplantae</taxon>
        <taxon>Streptophyta</taxon>
        <taxon>Embryophyta</taxon>
        <taxon>Tracheophyta</taxon>
        <taxon>Spermatophyta</taxon>
        <taxon>Magnoliopsida</taxon>
        <taxon>eudicotyledons</taxon>
        <taxon>Gunneridae</taxon>
        <taxon>Pentapetalae</taxon>
        <taxon>rosids</taxon>
        <taxon>fabids</taxon>
        <taxon>Malpighiales</taxon>
        <taxon>Linaceae</taxon>
        <taxon>Linum</taxon>
    </lineage>
</organism>